<accession>A0A7W5CDD1</accession>
<evidence type="ECO:0000313" key="9">
    <source>
        <dbReference type="Proteomes" id="UP000518605"/>
    </source>
</evidence>
<evidence type="ECO:0000256" key="7">
    <source>
        <dbReference type="SAM" id="Phobius"/>
    </source>
</evidence>
<evidence type="ECO:0000256" key="4">
    <source>
        <dbReference type="ARBA" id="ARBA00022989"/>
    </source>
</evidence>
<keyword evidence="9" id="KW-1185">Reference proteome</keyword>
<evidence type="ECO:0000256" key="5">
    <source>
        <dbReference type="ARBA" id="ARBA00023136"/>
    </source>
</evidence>
<dbReference type="Proteomes" id="UP000518605">
    <property type="component" value="Unassembled WGS sequence"/>
</dbReference>
<keyword evidence="4 7" id="KW-1133">Transmembrane helix</keyword>
<dbReference type="RefSeq" id="WP_376769710.1">
    <property type="nucleotide sequence ID" value="NZ_CBCSLB010000027.1"/>
</dbReference>
<keyword evidence="5 7" id="KW-0472">Membrane</keyword>
<sequence length="78" mass="8925">MFHFFGLTSDISLFSGFQLHLPVYVYIVLMLFFVVGSANAINFTDGLDGLLINSTIPTYFFSIPLSLSFFEWSRYHSN</sequence>
<keyword evidence="6" id="KW-0479">Metal-binding</keyword>
<feature type="binding site" evidence="6">
    <location>
        <position position="42"/>
    </location>
    <ligand>
        <name>Mg(2+)</name>
        <dbReference type="ChEBI" id="CHEBI:18420"/>
    </ligand>
</feature>
<dbReference type="AlphaFoldDB" id="A0A7W5CDD1"/>
<dbReference type="GO" id="GO:0046872">
    <property type="term" value="F:metal ion binding"/>
    <property type="evidence" value="ECO:0007669"/>
    <property type="project" value="UniProtKB-KW"/>
</dbReference>
<evidence type="ECO:0000256" key="6">
    <source>
        <dbReference type="PIRSR" id="PIRSR600715-1"/>
    </source>
</evidence>
<keyword evidence="6" id="KW-0460">Magnesium</keyword>
<evidence type="ECO:0000256" key="3">
    <source>
        <dbReference type="ARBA" id="ARBA00022692"/>
    </source>
</evidence>
<dbReference type="InterPro" id="IPR000715">
    <property type="entry name" value="Glycosyl_transferase_4"/>
</dbReference>
<keyword evidence="2 8" id="KW-0808">Transferase</keyword>
<evidence type="ECO:0000313" key="8">
    <source>
        <dbReference type="EMBL" id="MBB3155642.1"/>
    </source>
</evidence>
<dbReference type="InterPro" id="IPR018480">
    <property type="entry name" value="PNAcMuramoyl-5peptid_Trfase_CS"/>
</dbReference>
<dbReference type="EMBL" id="JACHXW010000027">
    <property type="protein sequence ID" value="MBB3155642.1"/>
    <property type="molecule type" value="Genomic_DNA"/>
</dbReference>
<dbReference type="GO" id="GO:0016020">
    <property type="term" value="C:membrane"/>
    <property type="evidence" value="ECO:0007669"/>
    <property type="project" value="UniProtKB-SubCell"/>
</dbReference>
<keyword evidence="3 7" id="KW-0812">Transmembrane</keyword>
<reference evidence="8 9" key="1">
    <citation type="submission" date="2020-08" db="EMBL/GenBank/DDBJ databases">
        <title>Genomic Encyclopedia of Type Strains, Phase III (KMG-III): the genomes of soil and plant-associated and newly described type strains.</title>
        <authorList>
            <person name="Whitman W."/>
        </authorList>
    </citation>
    <scope>NUCLEOTIDE SEQUENCE [LARGE SCALE GENOMIC DNA]</scope>
    <source>
        <strain evidence="8 9">CECT 8234</strain>
    </source>
</reference>
<dbReference type="PROSITE" id="PS01348">
    <property type="entry name" value="MRAY_2"/>
    <property type="match status" value="1"/>
</dbReference>
<dbReference type="GO" id="GO:0016780">
    <property type="term" value="F:phosphotransferase activity, for other substituted phosphate groups"/>
    <property type="evidence" value="ECO:0007669"/>
    <property type="project" value="InterPro"/>
</dbReference>
<gene>
    <name evidence="8" type="ORF">FHS16_005750</name>
</gene>
<evidence type="ECO:0000256" key="1">
    <source>
        <dbReference type="ARBA" id="ARBA00004141"/>
    </source>
</evidence>
<proteinExistence type="predicted"/>
<dbReference type="Pfam" id="PF00953">
    <property type="entry name" value="Glycos_transf_4"/>
    <property type="match status" value="1"/>
</dbReference>
<comment type="caution">
    <text evidence="8">The sequence shown here is derived from an EMBL/GenBank/DDBJ whole genome shotgun (WGS) entry which is preliminary data.</text>
</comment>
<protein>
    <submittedName>
        <fullName evidence="8">UDP-N-acetylmuramyl pentapeptide phosphotransferase/UDP-N-acetylglucosamine-1-phosphate transferase</fullName>
    </submittedName>
</protein>
<feature type="transmembrane region" description="Helical" evidence="7">
    <location>
        <begin position="50"/>
        <end position="70"/>
    </location>
</feature>
<feature type="transmembrane region" description="Helical" evidence="7">
    <location>
        <begin position="23"/>
        <end position="43"/>
    </location>
</feature>
<comment type="subcellular location">
    <subcellularLocation>
        <location evidence="1">Membrane</location>
        <topology evidence="1">Multi-pass membrane protein</topology>
    </subcellularLocation>
</comment>
<comment type="cofactor">
    <cofactor evidence="6">
        <name>Mg(2+)</name>
        <dbReference type="ChEBI" id="CHEBI:18420"/>
    </cofactor>
</comment>
<evidence type="ECO:0000256" key="2">
    <source>
        <dbReference type="ARBA" id="ARBA00022679"/>
    </source>
</evidence>
<organism evidence="8 9">
    <name type="scientific">Paenibacillus endophyticus</name>
    <dbReference type="NCBI Taxonomy" id="1294268"/>
    <lineage>
        <taxon>Bacteria</taxon>
        <taxon>Bacillati</taxon>
        <taxon>Bacillota</taxon>
        <taxon>Bacilli</taxon>
        <taxon>Bacillales</taxon>
        <taxon>Paenibacillaceae</taxon>
        <taxon>Paenibacillus</taxon>
    </lineage>
</organism>
<name>A0A7W5CDD1_9BACL</name>